<evidence type="ECO:0000256" key="5">
    <source>
        <dbReference type="ARBA" id="ARBA00022741"/>
    </source>
</evidence>
<feature type="compositionally biased region" description="Polar residues" evidence="12">
    <location>
        <begin position="1726"/>
        <end position="1742"/>
    </location>
</feature>
<feature type="coiled-coil region" evidence="11">
    <location>
        <begin position="1827"/>
        <end position="1854"/>
    </location>
</feature>
<dbReference type="Gene3D" id="3.40.850.10">
    <property type="entry name" value="Kinesin motor domain"/>
    <property type="match status" value="1"/>
</dbReference>
<reference evidence="14" key="1">
    <citation type="submission" date="2022-08" db="UniProtKB">
        <authorList>
            <consortium name="EnsemblMetazoa"/>
        </authorList>
    </citation>
    <scope>IDENTIFICATION</scope>
    <source>
        <strain evidence="14">05x7-T-G4-1.051#20</strain>
    </source>
</reference>
<feature type="compositionally biased region" description="Polar residues" evidence="12">
    <location>
        <begin position="3815"/>
        <end position="3839"/>
    </location>
</feature>
<dbReference type="PRINTS" id="PR00380">
    <property type="entry name" value="KINESINHEAVY"/>
</dbReference>
<feature type="compositionally biased region" description="Basic and acidic residues" evidence="12">
    <location>
        <begin position="2559"/>
        <end position="2583"/>
    </location>
</feature>
<feature type="compositionally biased region" description="Basic and acidic residues" evidence="12">
    <location>
        <begin position="1992"/>
        <end position="2014"/>
    </location>
</feature>
<organism evidence="14 15">
    <name type="scientific">Magallana gigas</name>
    <name type="common">Pacific oyster</name>
    <name type="synonym">Crassostrea gigas</name>
    <dbReference type="NCBI Taxonomy" id="29159"/>
    <lineage>
        <taxon>Eukaryota</taxon>
        <taxon>Metazoa</taxon>
        <taxon>Spiralia</taxon>
        <taxon>Lophotrochozoa</taxon>
        <taxon>Mollusca</taxon>
        <taxon>Bivalvia</taxon>
        <taxon>Autobranchia</taxon>
        <taxon>Pteriomorphia</taxon>
        <taxon>Ostreida</taxon>
        <taxon>Ostreoidea</taxon>
        <taxon>Ostreidae</taxon>
        <taxon>Magallana</taxon>
    </lineage>
</organism>
<feature type="compositionally biased region" description="Acidic residues" evidence="12">
    <location>
        <begin position="1499"/>
        <end position="1512"/>
    </location>
</feature>
<feature type="compositionally biased region" description="Polar residues" evidence="12">
    <location>
        <begin position="1553"/>
        <end position="1582"/>
    </location>
</feature>
<dbReference type="GO" id="GO:0005737">
    <property type="term" value="C:cytoplasm"/>
    <property type="evidence" value="ECO:0007669"/>
    <property type="project" value="UniProtKB-ARBA"/>
</dbReference>
<feature type="region of interest" description="Disordered" evidence="12">
    <location>
        <begin position="1395"/>
        <end position="1431"/>
    </location>
</feature>
<dbReference type="SMART" id="SM00129">
    <property type="entry name" value="KISc"/>
    <property type="match status" value="1"/>
</dbReference>
<keyword evidence="7 11" id="KW-0175">Coiled coil</keyword>
<feature type="compositionally biased region" description="Polar residues" evidence="12">
    <location>
        <begin position="1121"/>
        <end position="1130"/>
    </location>
</feature>
<proteinExistence type="inferred from homology"/>
<feature type="compositionally biased region" description="Polar residues" evidence="12">
    <location>
        <begin position="1613"/>
        <end position="1628"/>
    </location>
</feature>
<feature type="compositionally biased region" description="Polar residues" evidence="12">
    <location>
        <begin position="2976"/>
        <end position="2987"/>
    </location>
</feature>
<feature type="compositionally biased region" description="Basic and acidic residues" evidence="12">
    <location>
        <begin position="1171"/>
        <end position="1190"/>
    </location>
</feature>
<dbReference type="InterPro" id="IPR036961">
    <property type="entry name" value="Kinesin_motor_dom_sf"/>
</dbReference>
<feature type="compositionally biased region" description="Basic and acidic residues" evidence="12">
    <location>
        <begin position="1950"/>
        <end position="1964"/>
    </location>
</feature>
<dbReference type="GO" id="GO:0003777">
    <property type="term" value="F:microtubule motor activity"/>
    <property type="evidence" value="ECO:0007669"/>
    <property type="project" value="InterPro"/>
</dbReference>
<keyword evidence="4" id="KW-0493">Microtubule</keyword>
<dbReference type="GO" id="GO:0008017">
    <property type="term" value="F:microtubule binding"/>
    <property type="evidence" value="ECO:0007669"/>
    <property type="project" value="InterPro"/>
</dbReference>
<feature type="region of interest" description="Disordered" evidence="12">
    <location>
        <begin position="972"/>
        <end position="1001"/>
    </location>
</feature>
<keyword evidence="9" id="KW-0206">Cytoskeleton</keyword>
<feature type="region of interest" description="Disordered" evidence="12">
    <location>
        <begin position="2886"/>
        <end position="3143"/>
    </location>
</feature>
<feature type="compositionally biased region" description="Low complexity" evidence="12">
    <location>
        <begin position="1469"/>
        <end position="1478"/>
    </location>
</feature>
<feature type="compositionally biased region" description="Polar residues" evidence="12">
    <location>
        <begin position="2043"/>
        <end position="2057"/>
    </location>
</feature>
<feature type="compositionally biased region" description="Basic and acidic residues" evidence="12">
    <location>
        <begin position="1883"/>
        <end position="1898"/>
    </location>
</feature>
<evidence type="ECO:0000256" key="8">
    <source>
        <dbReference type="ARBA" id="ARBA00023175"/>
    </source>
</evidence>
<feature type="compositionally biased region" description="Basic and acidic residues" evidence="12">
    <location>
        <begin position="1699"/>
        <end position="1713"/>
    </location>
</feature>
<feature type="compositionally biased region" description="Polar residues" evidence="12">
    <location>
        <begin position="1405"/>
        <end position="1418"/>
    </location>
</feature>
<feature type="region of interest" description="Disordered" evidence="12">
    <location>
        <begin position="2598"/>
        <end position="2618"/>
    </location>
</feature>
<evidence type="ECO:0000313" key="15">
    <source>
        <dbReference type="Proteomes" id="UP000005408"/>
    </source>
</evidence>
<keyword evidence="15" id="KW-1185">Reference proteome</keyword>
<evidence type="ECO:0000256" key="3">
    <source>
        <dbReference type="ARBA" id="ARBA00022553"/>
    </source>
</evidence>
<feature type="compositionally biased region" description="Basic residues" evidence="12">
    <location>
        <begin position="2988"/>
        <end position="2997"/>
    </location>
</feature>
<feature type="compositionally biased region" description="Low complexity" evidence="12">
    <location>
        <begin position="2103"/>
        <end position="2127"/>
    </location>
</feature>
<keyword evidence="3" id="KW-0597">Phosphoprotein</keyword>
<feature type="region of interest" description="Disordered" evidence="12">
    <location>
        <begin position="3896"/>
        <end position="3922"/>
    </location>
</feature>
<feature type="compositionally biased region" description="Acidic residues" evidence="12">
    <location>
        <begin position="2795"/>
        <end position="2812"/>
    </location>
</feature>
<comment type="subcellular location">
    <subcellularLocation>
        <location evidence="1">Cytoplasm</location>
        <location evidence="1">Cytoskeleton</location>
    </subcellularLocation>
</comment>
<feature type="region of interest" description="Disordered" evidence="12">
    <location>
        <begin position="3181"/>
        <end position="3206"/>
    </location>
</feature>
<feature type="compositionally biased region" description="Polar residues" evidence="12">
    <location>
        <begin position="1138"/>
        <end position="1151"/>
    </location>
</feature>
<keyword evidence="6 10" id="KW-0067">ATP-binding</keyword>
<keyword evidence="5 10" id="KW-0547">Nucleotide-binding</keyword>
<feature type="compositionally biased region" description="Low complexity" evidence="12">
    <location>
        <begin position="3668"/>
        <end position="3680"/>
    </location>
</feature>
<feature type="compositionally biased region" description="Polar residues" evidence="12">
    <location>
        <begin position="1937"/>
        <end position="1949"/>
    </location>
</feature>
<feature type="domain" description="Kinesin motor" evidence="13">
    <location>
        <begin position="3"/>
        <end position="379"/>
    </location>
</feature>
<feature type="compositionally biased region" description="Basic residues" evidence="12">
    <location>
        <begin position="1917"/>
        <end position="1932"/>
    </location>
</feature>
<feature type="compositionally biased region" description="Low complexity" evidence="12">
    <location>
        <begin position="1078"/>
        <end position="1090"/>
    </location>
</feature>
<feature type="region of interest" description="Disordered" evidence="12">
    <location>
        <begin position="1879"/>
        <end position="2208"/>
    </location>
</feature>
<feature type="region of interest" description="Disordered" evidence="12">
    <location>
        <begin position="2468"/>
        <end position="2498"/>
    </location>
</feature>
<feature type="compositionally biased region" description="Basic and acidic residues" evidence="12">
    <location>
        <begin position="2735"/>
        <end position="2748"/>
    </location>
</feature>
<dbReference type="GO" id="GO:0005874">
    <property type="term" value="C:microtubule"/>
    <property type="evidence" value="ECO:0007669"/>
    <property type="project" value="UniProtKB-KW"/>
</dbReference>
<feature type="compositionally biased region" description="Polar residues" evidence="12">
    <location>
        <begin position="2016"/>
        <end position="2025"/>
    </location>
</feature>
<feature type="compositionally biased region" description="Polar residues" evidence="12">
    <location>
        <begin position="2073"/>
        <end position="2082"/>
    </location>
</feature>
<evidence type="ECO:0000256" key="1">
    <source>
        <dbReference type="ARBA" id="ARBA00004245"/>
    </source>
</evidence>
<dbReference type="InterPro" id="IPR032405">
    <property type="entry name" value="Kinesin_assoc"/>
</dbReference>
<dbReference type="Gene3D" id="2.60.200.20">
    <property type="match status" value="1"/>
</dbReference>
<dbReference type="Pfam" id="PF16183">
    <property type="entry name" value="Kinesin_assoc"/>
    <property type="match status" value="1"/>
</dbReference>
<evidence type="ECO:0000256" key="11">
    <source>
        <dbReference type="SAM" id="Coils"/>
    </source>
</evidence>
<dbReference type="PANTHER" id="PTHR47117:SF6">
    <property type="entry name" value="KINESIN-LIKE PROTEIN KIF16B"/>
    <property type="match status" value="1"/>
</dbReference>
<evidence type="ECO:0000256" key="2">
    <source>
        <dbReference type="ARBA" id="ARBA00022490"/>
    </source>
</evidence>
<feature type="compositionally biased region" description="Polar residues" evidence="12">
    <location>
        <begin position="1902"/>
        <end position="1916"/>
    </location>
</feature>
<feature type="region of interest" description="Disordered" evidence="12">
    <location>
        <begin position="617"/>
        <end position="646"/>
    </location>
</feature>
<dbReference type="InterPro" id="IPR019821">
    <property type="entry name" value="Kinesin_motor_CS"/>
</dbReference>
<feature type="compositionally biased region" description="Polar residues" evidence="12">
    <location>
        <begin position="2430"/>
        <end position="2439"/>
    </location>
</feature>
<feature type="compositionally biased region" description="Low complexity" evidence="12">
    <location>
        <begin position="3912"/>
        <end position="3922"/>
    </location>
</feature>
<evidence type="ECO:0000256" key="9">
    <source>
        <dbReference type="ARBA" id="ARBA00023212"/>
    </source>
</evidence>
<name>A0A8W8MNG1_MAGGI</name>
<dbReference type="SUPFAM" id="SSF52540">
    <property type="entry name" value="P-loop containing nucleoside triphosphate hydrolases"/>
    <property type="match status" value="1"/>
</dbReference>
<dbReference type="PANTHER" id="PTHR47117">
    <property type="entry name" value="STAR-RELATED LIPID TRANSFER PROTEIN 9"/>
    <property type="match status" value="1"/>
</dbReference>
<feature type="binding site" evidence="10">
    <location>
        <begin position="103"/>
        <end position="110"/>
    </location>
    <ligand>
        <name>ATP</name>
        <dbReference type="ChEBI" id="CHEBI:30616"/>
    </ligand>
</feature>
<feature type="compositionally biased region" description="Polar residues" evidence="12">
    <location>
        <begin position="2386"/>
        <end position="2399"/>
    </location>
</feature>
<feature type="compositionally biased region" description="Basic and acidic residues" evidence="12">
    <location>
        <begin position="1481"/>
        <end position="1498"/>
    </location>
</feature>
<feature type="region of interest" description="Disordered" evidence="12">
    <location>
        <begin position="1018"/>
        <end position="1261"/>
    </location>
</feature>
<dbReference type="EnsemblMetazoa" id="G35188.1">
    <property type="protein sequence ID" value="G35188.1:cds"/>
    <property type="gene ID" value="G35188"/>
</dbReference>
<feature type="region of interest" description="Disordered" evidence="12">
    <location>
        <begin position="1604"/>
        <end position="1742"/>
    </location>
</feature>
<evidence type="ECO:0000256" key="4">
    <source>
        <dbReference type="ARBA" id="ARBA00022701"/>
    </source>
</evidence>
<dbReference type="Pfam" id="PF00498">
    <property type="entry name" value="FHA"/>
    <property type="match status" value="1"/>
</dbReference>
<feature type="compositionally biased region" description="Polar residues" evidence="12">
    <location>
        <begin position="2486"/>
        <end position="2498"/>
    </location>
</feature>
<feature type="compositionally biased region" description="Basic and acidic residues" evidence="12">
    <location>
        <begin position="1091"/>
        <end position="1100"/>
    </location>
</feature>
<dbReference type="CDD" id="cd22708">
    <property type="entry name" value="FHA_KIF16"/>
    <property type="match status" value="1"/>
</dbReference>
<dbReference type="Pfam" id="PF00225">
    <property type="entry name" value="Kinesin"/>
    <property type="match status" value="1"/>
</dbReference>
<feature type="compositionally biased region" description="Polar residues" evidence="12">
    <location>
        <begin position="1517"/>
        <end position="1538"/>
    </location>
</feature>
<feature type="compositionally biased region" description="Basic and acidic residues" evidence="12">
    <location>
        <begin position="3129"/>
        <end position="3143"/>
    </location>
</feature>
<feature type="compositionally biased region" description="Basic and acidic residues" evidence="12">
    <location>
        <begin position="1108"/>
        <end position="1119"/>
    </location>
</feature>
<feature type="compositionally biased region" description="Polar residues" evidence="12">
    <location>
        <begin position="3297"/>
        <end position="3306"/>
    </location>
</feature>
<feature type="region of interest" description="Disordered" evidence="12">
    <location>
        <begin position="3253"/>
        <end position="3315"/>
    </location>
</feature>
<dbReference type="GO" id="GO:0007018">
    <property type="term" value="P:microtubule-based movement"/>
    <property type="evidence" value="ECO:0007669"/>
    <property type="project" value="InterPro"/>
</dbReference>
<feature type="compositionally biased region" description="Polar residues" evidence="12">
    <location>
        <begin position="1028"/>
        <end position="1043"/>
    </location>
</feature>
<feature type="compositionally biased region" description="Basic and acidic residues" evidence="12">
    <location>
        <begin position="2813"/>
        <end position="2834"/>
    </location>
</feature>
<sequence>MSNVKVAVRVRPLSQREKDGNGKSIVEVHGDSLSILNAKVDQSSDYGDSREKVKHFTFDYCYDSSGAPQTPSYASQQLVFQDLGTEILQAAFEGYNACLFAYGQTSTGKTYTMMGARDDFGIIPRICEGLFSHVDDCLSENVTFRVDISYLEIYNERVKDLLRPSLYKAKEKFTLKVREHPKEGPYVQDLSSHCVKDNSEIQELLDRGNESRTTASTYMHDRSSRSHAIVTISFTQAKLEEDLPHEVVSKIHLVDLAGSERADPNFSDNYKGRLKEGANINRSLVTLGNVIKALAERSLLSWSADNLGSTQSFLSTADTSPKRLRLPYIPYRDSVLTWLLKDSLGGNSKTIMIATITPANMYYSETISTLRYAQRAKSIINKPKINEDCLPFVLCDPNVSLIRELRQEIGRLRDLLKSAQMGGSQMSELNMLVQMHDMMTETQKGNPQQVSSAAGSALAEKLLDHENMAKMLTQTWQNKWTETHDIIKESDLSIRGLKHSSSMGVMIESQMPHLVGMDDDILSTGVTIYHLKDGKTLVGKADAGRPQDIVLRGPAVKEEHCFFKTSYGTVTMHPNRGAQCTVNGVECKEPVILKQGDWILLGKTNMFRFNNPAEAAKLRERRQSVNSSRDELSYEGSMESLDPDESDPYSYYNRRPFHPLYGPNYASPEICLQLERQYRNESERINQAKKELEKLRDDHQRAEELRREREEELWRIHEEHRAEIQQEKEKVLRMKEETQAQRDKAEAEIEYAHECLQKEREAFNEKLQRELKGLQTPGPVSGVVTQTDLETPQHIKEVINSCKQSGWGRVKDLLHGELLSKLHHREAEERLRKQSVDLEEQYAMSQREIQQQLGKIKETEQEYKSEDAEHYQEMASKMKEIDNLVEREEQLELYIEEKQDLLMVGVDQPHPLRSACSEEVLTVLSPPDRGFPTRTSSLMALPRGSEGDLPSCSNRLSTMLFDRSMEESSNSLFEGSEASVDLSSSVDEGSDNSQRKLNAKSEKLVKTAKTVTDRLYKAPEPKFKYQPKSRSLPRSSGATYDSSVRNKDRRSPISPARESPSRGTSSRVSPGRAKSDSPRSTPRTTPSPRQTPERQLDGKKESRKNKRTDKDRKTSDEKTSANTAKNSGKTANVDRDTSGNTKGALSRSSLSAGDLAGIRGRRQSPTGSHGDISDRKLSPSARKRDSDKKSLSPNPDSRKFVPRLRHITSASSLANVPEAIAEEAEPAEPEQKSTSQVVVKRRKKRPQVDGDEFRRHSEPLGEELAEAFDKYTQDFEQMEWQRTGSTNLEARGNILNWSGSFPPDVPYGIQGSTSSDDVEYQREGNVDSENGVQNKVVPTIHVQEYDSLDEHRLSREPSVYSETGSTVSTVSDPSTVVETELDESEQVVFMEGVETLSDEEDQPWQRDQGQSSELQTPGSKRDHDVDSDNSQTVLVKVARKDKDNDINAKLSDILTTSQLPGGHVPGKGSSDTVSLSSDSLDDNKSIDSLECPEQRMEGLNDEDSLDDSLDESDPQKSDTMTSQTSVMFQSDSTSTELLTSCDGLDMPDDLASSGRSEQNIPPLSDQSPLTKQESETVTSAGTNEYDVPQYTECSKDATEAVCLNDSDPKNMENVDSLSRNNVQTQDISPSEEDHKTNKTKAHISSSETNEMHNSQPATPLDYHCAPSSSSETSATVTNLNISNPQDISSTENKVPTSLRDLEVPSSQDKDSHSNPDYSMEVGPNEALTQSEQTTAEPSARDTSMVTGVAIQTEALFYPITDETMEKGIKPENAEQEAMEGATLVTESEVPENGASSFLNESILEDEPSKTVGVCTSPSLLCSHEDVQSCSNDSLQEVKEQLQELQEVLEGHIGIPARGAYTVSPQLSSARRAVRQRAMIQRNGRLESGESDGTDHLAETAEPTGSQSKSCSRPTSGSRRRKRANLKPYKKSGKCPYCQSSEEYQLTTESESLHSDTADISKGEELSQPDLSSDGENTHDVAAEDGDNGIGHCDNENHREKCSSRHCPENSEKSIPKSGSVSSLNSEVEKYCSVLQELDDKEQNASGDNLETSMSTNHRPQDGIARRPQKLGSDMNSVDSSYGSVGKPGSRATSETRDSEQQTDLSSVDSPLMSPMSSLHSSLRSPRPGIHQLNISPVSVWSSDKSSSSPRKARASGGLNTPTGRRTPRKHKTSSTLEMACTDVWSTETVDPSSPPPYASGTLDSDVSSEEDNCYSLETETVSPQSPTSSDRFFDHGSFILDSPPSGGAVPIQSPVRYEVTVKEEETNVFYNVNKVEYKTYGLNSPTLSTTIPETINISVTNTDTQRTENHDEHVSHENVVFSRTDTESPTHVIVSGRNYHGSSNVSNEDGHHVENQTQNEYGNSYVEEMRSPLNVQLSEDPRGLKSLTSPTESDCTSDYGTMIGDGRRGNTSFMSDSADDLDSLPGGRLSSKSTSTPRSKVTEYNPVGEQTVLHPEHEGLESIQPAGQNLHAVSPPPRRMGRTRCTESSPPSEMSSIAVQPSSAMDILRNLIENPISTRDDADHSDEYDPDRKYFVEEICDEVHSSSSSSYTTPQQSPRPEEAEKAKISTEPRADSEKTDKLPLEAVLKNLQMVTVNTESLEPKTANKKQTKDDGNLHRELKRELQQKLASLQRRVRSLSDSAISSDYHTDGDSTTVSPRSSRLYESDKIFRFGAESLAPVEVRTSQTEAPQVPAEVLDAKSLEIENKSARKSPFKDSGNVFDDEESSDQGKMGGKKENVSKTEKSDQEVSDLMNKQSQQRSKVPIEVTSSSEESDSDVRGETNSDRSLSPGEILIDEYDATEQQETDEADEEQKIIEADEEHRRRYKNIKEKSPSMSDVVTENYEEIRRSMSETCMDQFEETKEDNANSSNDSIVFVFMGQSHSKDSMEQLKSFTSKQPEYNILSSNEVLEDSGEDSDEDDRSSNRDSIIQNEDAAEVRESYRRRHRSHTDIDDDDKPLRHKFGIDENILPIPTRSMSSDNLPKQSLSKHKIHRSRSASLLEVNSKIEVADDSSNNEGIFPPCVETSERESQNMSEARDSTSAEIGDSDFSLTELDTPRVGEGVCEDMQYSRFPHPHDHPHDTHQHTDYSSTEKSRNKEGADQVEESPRTQAKGHKVLPSLVSPYRGKSTEDLSRNKPPELHLSKETENWQNMSSMVIENNALLQNLQQKFPGEYRCKSEDLATSRDDTTQTSDSLQNLEDSSTQTDVSFSAFEISETETTNILPGNTAEGDENIITKKLVPVKETVNFFDRLSREPSPVKQNNSEASSEKQKDQPKKEKPDVSDTDKRELESEYSYPNLSASNSEMEKLKEEHEKMMEKFRAAAENRKRMTEKLRQEAKAPVHEEFVAKEANRQRSFPHDINIHSPKQDRLQDNDFNVKDSSHTPIKKQGIKNTATKQNGELTSSDNAETVEDVLSDDEGCITPPTSPVTIETEIPSHDISVPLRSRLQHLNRETSTHTMVNGDSDTTDSRHQNFHQNGQSDLKLDLSAITGSDSSQPITNFNNDQIKQKLDKLHKERVQIIELLSLNYLPASFTVELLEAKLNYCIGQTDLLLKSLDEHWDSDDERQRTIHHPHITREYLSMYRDELQQSKSDIEICRERMTRKQGTGRGRTKGRKRDVLKMRRNAEIEAFKVERMLELQNYQRSRTLHNLNNSVHESLPDRGSRSVSPTSSVHSSSQYMTPKQHKDHLVGLRKELVKHTEDKEFLSRVSRSSSPLHHRTSSHPSRLLHHDYLSPRSASTQDRLYDQESCDNDYYSMYSPRDNHLSPRNSYHNRHLAYSPRIAFSVADELPSCMDYGYSTYLVPPQGRDSPRSVSSDTKPPSNTLNSPTQMSTGSISPEPRYRPMSEQSYDHSPDTRTYYTGSESRQLLHEIEQIRLQNRSEIRRAQHILDSYSKKPSSVREAHLSADRLSSTPRRPYSSYSDYASDLLDASHRSMSGTLSGSYELYDAEVSGLTSRYRPQSPASVISDIEGFDPLRTRPIQSRDIKAKLKRRHTTRRCVDEQSKLLNTKLKEPNYQNIRWRQRR</sequence>
<evidence type="ECO:0000256" key="6">
    <source>
        <dbReference type="ARBA" id="ARBA00022840"/>
    </source>
</evidence>
<feature type="coiled-coil region" evidence="11">
    <location>
        <begin position="671"/>
        <end position="748"/>
    </location>
</feature>
<feature type="region of interest" description="Disordered" evidence="12">
    <location>
        <begin position="2380"/>
        <end position="2442"/>
    </location>
</feature>
<feature type="region of interest" description="Disordered" evidence="12">
    <location>
        <begin position="1456"/>
        <end position="1588"/>
    </location>
</feature>
<evidence type="ECO:0000313" key="14">
    <source>
        <dbReference type="EnsemblMetazoa" id="G35188.1:cds"/>
    </source>
</evidence>
<dbReference type="FunFam" id="3.40.850.10:FF:000021">
    <property type="entry name" value="kinesin-like protein KIF16B isoform X1"/>
    <property type="match status" value="1"/>
</dbReference>
<dbReference type="SUPFAM" id="SSF49879">
    <property type="entry name" value="SMAD/FHA domain"/>
    <property type="match status" value="1"/>
</dbReference>
<feature type="compositionally biased region" description="Low complexity" evidence="12">
    <location>
        <begin position="2135"/>
        <end position="2149"/>
    </location>
</feature>
<keyword evidence="2" id="KW-0963">Cytoplasm</keyword>
<feature type="compositionally biased region" description="Polar residues" evidence="12">
    <location>
        <begin position="981"/>
        <end position="996"/>
    </location>
</feature>
<comment type="similarity">
    <text evidence="10">Belongs to the TRAFAC class myosin-kinesin ATPase superfamily. Kinesin family.</text>
</comment>
<feature type="compositionally biased region" description="Polar residues" evidence="12">
    <location>
        <begin position="2891"/>
        <end position="2909"/>
    </location>
</feature>
<feature type="compositionally biased region" description="Acidic residues" evidence="12">
    <location>
        <begin position="2910"/>
        <end position="2922"/>
    </location>
</feature>
<feature type="compositionally biased region" description="Basic and acidic residues" evidence="12">
    <location>
        <begin position="3269"/>
        <end position="3293"/>
    </location>
</feature>
<feature type="compositionally biased region" description="Basic and acidic residues" evidence="12">
    <location>
        <begin position="3181"/>
        <end position="3190"/>
    </location>
</feature>
<dbReference type="PROSITE" id="PS00411">
    <property type="entry name" value="KINESIN_MOTOR_1"/>
    <property type="match status" value="1"/>
</dbReference>
<feature type="region of interest" description="Disordered" evidence="12">
    <location>
        <begin position="3706"/>
        <end position="3733"/>
    </location>
</feature>
<dbReference type="GO" id="GO:0005524">
    <property type="term" value="F:ATP binding"/>
    <property type="evidence" value="ECO:0007669"/>
    <property type="project" value="UniProtKB-UniRule"/>
</dbReference>
<evidence type="ECO:0000256" key="7">
    <source>
        <dbReference type="ARBA" id="ARBA00023054"/>
    </source>
</evidence>
<feature type="compositionally biased region" description="Basic and acidic residues" evidence="12">
    <location>
        <begin position="617"/>
        <end position="632"/>
    </location>
</feature>
<keyword evidence="8 10" id="KW-0505">Motor protein</keyword>
<dbReference type="InterPro" id="IPR000253">
    <property type="entry name" value="FHA_dom"/>
</dbReference>
<feature type="compositionally biased region" description="Basic and acidic residues" evidence="12">
    <location>
        <begin position="3027"/>
        <end position="3042"/>
    </location>
</feature>
<feature type="region of interest" description="Disordered" evidence="12">
    <location>
        <begin position="2705"/>
        <end position="2842"/>
    </location>
</feature>
<dbReference type="FunFam" id="2.60.200.20:FF:000005">
    <property type="entry name" value="Kinesin family member 16B"/>
    <property type="match status" value="1"/>
</dbReference>
<accession>A0A8W8MNG1</accession>
<feature type="region of interest" description="Disordered" evidence="12">
    <location>
        <begin position="3807"/>
        <end position="3868"/>
    </location>
</feature>
<evidence type="ECO:0000256" key="12">
    <source>
        <dbReference type="SAM" id="MobiDB-lite"/>
    </source>
</evidence>
<dbReference type="InterPro" id="IPR001752">
    <property type="entry name" value="Kinesin_motor_dom"/>
</dbReference>
<feature type="region of interest" description="Disordered" evidence="12">
    <location>
        <begin position="3652"/>
        <end position="3691"/>
    </location>
</feature>
<dbReference type="InterPro" id="IPR027417">
    <property type="entry name" value="P-loop_NTPase"/>
</dbReference>
<feature type="region of interest" description="Disordered" evidence="12">
    <location>
        <begin position="1349"/>
        <end position="1375"/>
    </location>
</feature>
<dbReference type="InterPro" id="IPR008984">
    <property type="entry name" value="SMAD_FHA_dom_sf"/>
</dbReference>
<evidence type="ECO:0000259" key="13">
    <source>
        <dbReference type="PROSITE" id="PS50067"/>
    </source>
</evidence>
<protein>
    <recommendedName>
        <fullName evidence="13">Kinesin motor domain-containing protein</fullName>
    </recommendedName>
</protein>
<feature type="compositionally biased region" description="Low complexity" evidence="12">
    <location>
        <begin position="1363"/>
        <end position="1375"/>
    </location>
</feature>
<feature type="compositionally biased region" description="Polar residues" evidence="12">
    <location>
        <begin position="3197"/>
        <end position="3206"/>
    </location>
</feature>
<feature type="region of interest" description="Disordered" evidence="12">
    <location>
        <begin position="2641"/>
        <end position="2661"/>
    </location>
</feature>
<evidence type="ECO:0000256" key="10">
    <source>
        <dbReference type="PROSITE-ProRule" id="PRU00283"/>
    </source>
</evidence>
<feature type="compositionally biased region" description="Polar residues" evidence="12">
    <location>
        <begin position="1642"/>
        <end position="1657"/>
    </location>
</feature>
<feature type="compositionally biased region" description="Basic and acidic residues" evidence="12">
    <location>
        <begin position="3076"/>
        <end position="3102"/>
    </location>
</feature>
<feature type="region of interest" description="Disordered" evidence="12">
    <location>
        <begin position="2543"/>
        <end position="2583"/>
    </location>
</feature>
<feature type="compositionally biased region" description="Basic and acidic residues" evidence="12">
    <location>
        <begin position="1246"/>
        <end position="1259"/>
    </location>
</feature>
<feature type="compositionally biased region" description="Polar residues" evidence="12">
    <location>
        <begin position="3859"/>
        <end position="3868"/>
    </location>
</feature>
<feature type="compositionally biased region" description="Basic and acidic residues" evidence="12">
    <location>
        <begin position="3843"/>
        <end position="3858"/>
    </location>
</feature>
<feature type="compositionally biased region" description="Polar residues" evidence="12">
    <location>
        <begin position="1666"/>
        <end position="1695"/>
    </location>
</feature>
<dbReference type="Proteomes" id="UP000005408">
    <property type="component" value="Unassembled WGS sequence"/>
</dbReference>
<feature type="coiled-coil region" evidence="11">
    <location>
        <begin position="828"/>
        <end position="901"/>
    </location>
</feature>
<dbReference type="PROSITE" id="PS50067">
    <property type="entry name" value="KINESIN_MOTOR_2"/>
    <property type="match status" value="1"/>
</dbReference>